<reference evidence="2" key="2">
    <citation type="submission" date="2025-09" db="UniProtKB">
        <authorList>
            <consortium name="Ensembl"/>
        </authorList>
    </citation>
    <scope>IDENTIFICATION</scope>
</reference>
<dbReference type="GO" id="GO:0005634">
    <property type="term" value="C:nucleus"/>
    <property type="evidence" value="ECO:0007669"/>
    <property type="project" value="TreeGrafter"/>
</dbReference>
<dbReference type="InterPro" id="IPR029159">
    <property type="entry name" value="CA109-like"/>
</dbReference>
<dbReference type="Pfam" id="PF15011">
    <property type="entry name" value="CA109-like"/>
    <property type="match status" value="1"/>
</dbReference>
<evidence type="ECO:0000256" key="1">
    <source>
        <dbReference type="SAM" id="MobiDB-lite"/>
    </source>
</evidence>
<feature type="region of interest" description="Disordered" evidence="1">
    <location>
        <begin position="1"/>
        <end position="52"/>
    </location>
</feature>
<dbReference type="GO" id="GO:0005737">
    <property type="term" value="C:cytoplasm"/>
    <property type="evidence" value="ECO:0007669"/>
    <property type="project" value="TreeGrafter"/>
</dbReference>
<protein>
    <submittedName>
        <fullName evidence="2">Uncharacterized protein</fullName>
    </submittedName>
</protein>
<feature type="compositionally biased region" description="Low complexity" evidence="1">
    <location>
        <begin position="42"/>
        <end position="51"/>
    </location>
</feature>
<dbReference type="PANTHER" id="PTHR16234">
    <property type="entry name" value="SIMILAR TO HYPOTHETICAL PROTEIN FLJ20508"/>
    <property type="match status" value="1"/>
</dbReference>
<name>A0A8C3J6V2_9CHAR</name>
<dbReference type="Ensembl" id="ENSCPGT00000002540.1">
    <property type="protein sequence ID" value="ENSCPGP00000002308.1"/>
    <property type="gene ID" value="ENSCPGG00000001717.1"/>
</dbReference>
<proteinExistence type="predicted"/>
<accession>A0A8C3J6V2</accession>
<keyword evidence="3" id="KW-1185">Reference proteome</keyword>
<dbReference type="PANTHER" id="PTHR16234:SF5">
    <property type="entry name" value="AFG2-INTERACTING RIBOSOME MATURATION FACTOR"/>
    <property type="match status" value="1"/>
</dbReference>
<evidence type="ECO:0000313" key="3">
    <source>
        <dbReference type="Proteomes" id="UP000694419"/>
    </source>
</evidence>
<dbReference type="Proteomes" id="UP000694419">
    <property type="component" value="Unplaced"/>
</dbReference>
<organism evidence="2 3">
    <name type="scientific">Calidris pygmaea</name>
    <name type="common">Spoon-billed sandpiper</name>
    <dbReference type="NCBI Taxonomy" id="425635"/>
    <lineage>
        <taxon>Eukaryota</taxon>
        <taxon>Metazoa</taxon>
        <taxon>Chordata</taxon>
        <taxon>Craniata</taxon>
        <taxon>Vertebrata</taxon>
        <taxon>Euteleostomi</taxon>
        <taxon>Archelosauria</taxon>
        <taxon>Archosauria</taxon>
        <taxon>Dinosauria</taxon>
        <taxon>Saurischia</taxon>
        <taxon>Theropoda</taxon>
        <taxon>Coelurosauria</taxon>
        <taxon>Aves</taxon>
        <taxon>Neognathae</taxon>
        <taxon>Neoaves</taxon>
        <taxon>Charadriiformes</taxon>
        <taxon>Scolopacidae</taxon>
        <taxon>Calidris</taxon>
    </lineage>
</organism>
<evidence type="ECO:0000313" key="2">
    <source>
        <dbReference type="Ensembl" id="ENSCPGP00000002308.1"/>
    </source>
</evidence>
<sequence length="355" mass="38242">MSRSPSARIRSIRRSTADGTHTAQSPLRAPVPAPCRRPRPAPASRGLPSRSKSFRKAASFLLRALATTFFRPGAIAAVRGAGGGAGGGWGWGRTGDRSWEHYRPPRVQTQPPPPPGQSELGAARPIGARRGAMTPRGGVALPVRPFAMAAAALVAALREWATAVARQDVAWRAALAAWAPLLGSLAGLAAQMRAGQRLAWGGSPLGAFGELRARLWRKQRGAAEALLEQLGGRRVELRAVRDAVGAGVAVVLRLYEERAAELGLAAALRRGPRAPSLADALEGLQDVERYYRHLYLESKLLLLRISCDSLADMEALPQSWERILERYKADVVQDTLLMISLFVDNHRELCCSPDS</sequence>
<reference evidence="2" key="1">
    <citation type="submission" date="2025-08" db="UniProtKB">
        <authorList>
            <consortium name="Ensembl"/>
        </authorList>
    </citation>
    <scope>IDENTIFICATION</scope>
</reference>
<dbReference type="AlphaFoldDB" id="A0A8C3J6V2"/>